<protein>
    <submittedName>
        <fullName evidence="2">LAME_0F11540g1_1</fullName>
    </submittedName>
</protein>
<evidence type="ECO:0000313" key="3">
    <source>
        <dbReference type="Proteomes" id="UP000191144"/>
    </source>
</evidence>
<accession>A0A1G4JW54</accession>
<organism evidence="2 3">
    <name type="scientific">Lachancea meyersii CBS 8951</name>
    <dbReference type="NCBI Taxonomy" id="1266667"/>
    <lineage>
        <taxon>Eukaryota</taxon>
        <taxon>Fungi</taxon>
        <taxon>Dikarya</taxon>
        <taxon>Ascomycota</taxon>
        <taxon>Saccharomycotina</taxon>
        <taxon>Saccharomycetes</taxon>
        <taxon>Saccharomycetales</taxon>
        <taxon>Saccharomycetaceae</taxon>
        <taxon>Lachancea</taxon>
    </lineage>
</organism>
<gene>
    <name evidence="2" type="ORF">LAME_0F11540G</name>
</gene>
<dbReference type="OrthoDB" id="4068074at2759"/>
<dbReference type="Proteomes" id="UP000191144">
    <property type="component" value="Chromosome F"/>
</dbReference>
<evidence type="ECO:0000256" key="1">
    <source>
        <dbReference type="SAM" id="MobiDB-lite"/>
    </source>
</evidence>
<dbReference type="AlphaFoldDB" id="A0A1G4JW54"/>
<feature type="compositionally biased region" description="Low complexity" evidence="1">
    <location>
        <begin position="33"/>
        <end position="70"/>
    </location>
</feature>
<feature type="region of interest" description="Disordered" evidence="1">
    <location>
        <begin position="32"/>
        <end position="70"/>
    </location>
</feature>
<sequence length="366" mass="39166">MASSFLSIYSDSWTLSERPGSNLIQLDALNATGSDSGSSSARASSTHVGGPTITPLLRPLTTEPEPEFTEPLLTDGDLAAMSIAQRSSETLRRVSESMRHENVPVSPQLVMHRHAWDVQPRVSAQTRFPLDHVPIKCNILQTLRDLLREYLAAAGTESSTTTALEHVAKVLHYLSKLIQAAQLDASAMLRHGSAASETTHQRGGSTSFEDASSVDVEAASGSVSGVGSGRSRIFSRFFAPSKSRRASTPYGHARAASVATKSTITVVPVGTSGASTSVSASVSASAGSVVPTQPVSGSSHKIQDYTSMHTYQESIAALGVVLQTLPQTDQNNIIFHFVDQKINAFIIKDCRALLRFYVEEEIISRL</sequence>
<dbReference type="EMBL" id="LT598477">
    <property type="protein sequence ID" value="SCU95286.1"/>
    <property type="molecule type" value="Genomic_DNA"/>
</dbReference>
<keyword evidence="3" id="KW-1185">Reference proteome</keyword>
<reference evidence="3" key="1">
    <citation type="submission" date="2016-03" db="EMBL/GenBank/DDBJ databases">
        <authorList>
            <person name="Devillers Hugo."/>
        </authorList>
    </citation>
    <scope>NUCLEOTIDE SEQUENCE [LARGE SCALE GENOMIC DNA]</scope>
</reference>
<proteinExistence type="predicted"/>
<evidence type="ECO:0000313" key="2">
    <source>
        <dbReference type="EMBL" id="SCU95286.1"/>
    </source>
</evidence>
<name>A0A1G4JW54_9SACH</name>